<reference evidence="6" key="2">
    <citation type="submission" date="2022-09" db="EMBL/GenBank/DDBJ databases">
        <title>Aerococcus urinae taxonomy study.</title>
        <authorList>
            <person name="Christensen J."/>
            <person name="Senneby E."/>
        </authorList>
    </citation>
    <scope>NUCLEOTIDE SEQUENCE</scope>
    <source>
        <strain evidence="6">LUND-41-B12</strain>
    </source>
</reference>
<dbReference type="PANTHER" id="PTHR30629">
    <property type="entry name" value="PROPHAGE INTEGRASE"/>
    <property type="match status" value="1"/>
</dbReference>
<keyword evidence="8" id="KW-1185">Reference proteome</keyword>
<evidence type="ECO:0000256" key="2">
    <source>
        <dbReference type="ARBA" id="ARBA00022908"/>
    </source>
</evidence>
<evidence type="ECO:0000313" key="7">
    <source>
        <dbReference type="EMBL" id="WWC55017.1"/>
    </source>
</evidence>
<dbReference type="InterPro" id="IPR002104">
    <property type="entry name" value="Integrase_catalytic"/>
</dbReference>
<accession>A0A1E9PIN9</accession>
<dbReference type="PROSITE" id="PS51898">
    <property type="entry name" value="TYR_RECOMBINASE"/>
    <property type="match status" value="1"/>
</dbReference>
<keyword evidence="3" id="KW-0238">DNA-binding</keyword>
<evidence type="ECO:0000313" key="9">
    <source>
        <dbReference type="Proteomes" id="UP001069047"/>
    </source>
</evidence>
<keyword evidence="4" id="KW-0233">DNA recombination</keyword>
<dbReference type="InterPro" id="IPR010998">
    <property type="entry name" value="Integrase_recombinase_N"/>
</dbReference>
<dbReference type="Gene3D" id="1.10.443.10">
    <property type="entry name" value="Intergrase catalytic core"/>
    <property type="match status" value="1"/>
</dbReference>
<keyword evidence="2" id="KW-0229">DNA integration</keyword>
<reference evidence="7" key="3">
    <citation type="submission" date="2024-02" db="EMBL/GenBank/DDBJ databases">
        <authorList>
            <person name="Choi B."/>
        </authorList>
    </citation>
    <scope>NUCLEOTIDE SEQUENCE</scope>
    <source>
        <strain evidence="7">UMB1016</strain>
    </source>
</reference>
<protein>
    <submittedName>
        <fullName evidence="6">Site-specific integrase</fullName>
    </submittedName>
</protein>
<reference evidence="7 8" key="1">
    <citation type="journal article" date="2020" name="J. Bacteriol.">
        <title>Aerococcus urinae Isolated from Women with Lower Urinary Tract Symptoms: In Vitro Aggregation and Genome Analysis.</title>
        <authorList>
            <person name="Hilt E.E."/>
            <person name="Putonti C."/>
            <person name="Thomas-White K."/>
            <person name="Lewis A.L."/>
            <person name="Visick K.L."/>
            <person name="Gilbert N.M."/>
            <person name="Wolfe A.J."/>
        </authorList>
    </citation>
    <scope>NUCLEOTIDE SEQUENCE [LARGE SCALE GENOMIC DNA]</scope>
    <source>
        <strain evidence="7 8">UMB1016</strain>
    </source>
</reference>
<accession>A0A9Q4DCU3</accession>
<proteinExistence type="inferred from homology"/>
<dbReference type="PANTHER" id="PTHR30629:SF2">
    <property type="entry name" value="PROPHAGE INTEGRASE INTS-RELATED"/>
    <property type="match status" value="1"/>
</dbReference>
<comment type="similarity">
    <text evidence="1">Belongs to the 'phage' integrase family.</text>
</comment>
<dbReference type="GO" id="GO:0006310">
    <property type="term" value="P:DNA recombination"/>
    <property type="evidence" value="ECO:0007669"/>
    <property type="project" value="UniProtKB-KW"/>
</dbReference>
<dbReference type="CDD" id="cd01189">
    <property type="entry name" value="INT_ICEBs1_C_like"/>
    <property type="match status" value="1"/>
</dbReference>
<dbReference type="GO" id="GO:0015074">
    <property type="term" value="P:DNA integration"/>
    <property type="evidence" value="ECO:0007669"/>
    <property type="project" value="UniProtKB-KW"/>
</dbReference>
<gene>
    <name evidence="7" type="ORF">DBT44_0001580</name>
    <name evidence="6" type="ORF">ODY61_01330</name>
</gene>
<sequence>MWVVQQNNGKFKYTERYKDRLTGKTKYVSTTLTKDSPQAHNTAKQILGEKIHKKQTSSSDIGFSKLAHKWVEVMKQSELTLATKSIYESQVNVLVRKLGDTKIKKLTAPFINNILLGYLNEGQAYNTLLMRLNVIKLILIFGYDYGFFDKRFPVEDLKVPKINMPKKTALTDKYLEPDEAEKVFAALEDRNLMQYVYLFKIQMYTGMRFNEATALSLPQIDFDDRKILVNRQYIYPKRDYDLPKGGKIRTTAYNLQLAKLFDEILERRKGLIKLHGETDLLIFKPNLTPYTLTSANDYLKTIDFPKKITTHIFRHTYITRMVENYVPAKLIAKQVGHEDTTMIDQIYGHFSQKMKDDLSNKINEIEF</sequence>
<evidence type="ECO:0000259" key="5">
    <source>
        <dbReference type="PROSITE" id="PS51898"/>
    </source>
</evidence>
<dbReference type="Gene3D" id="1.10.150.130">
    <property type="match status" value="1"/>
</dbReference>
<evidence type="ECO:0000256" key="3">
    <source>
        <dbReference type="ARBA" id="ARBA00023125"/>
    </source>
</evidence>
<dbReference type="InterPro" id="IPR050808">
    <property type="entry name" value="Phage_Integrase"/>
</dbReference>
<organism evidence="6 9">
    <name type="scientific">Aerococcus mictus</name>
    <dbReference type="NCBI Taxonomy" id="2976810"/>
    <lineage>
        <taxon>Bacteria</taxon>
        <taxon>Bacillati</taxon>
        <taxon>Bacillota</taxon>
        <taxon>Bacilli</taxon>
        <taxon>Lactobacillales</taxon>
        <taxon>Aerococcaceae</taxon>
        <taxon>Aerococcus</taxon>
    </lineage>
</organism>
<evidence type="ECO:0000256" key="4">
    <source>
        <dbReference type="ARBA" id="ARBA00023172"/>
    </source>
</evidence>
<dbReference type="InterPro" id="IPR011010">
    <property type="entry name" value="DNA_brk_join_enz"/>
</dbReference>
<evidence type="ECO:0000313" key="6">
    <source>
        <dbReference type="EMBL" id="MCY3086753.1"/>
    </source>
</evidence>
<dbReference type="InterPro" id="IPR013762">
    <property type="entry name" value="Integrase-like_cat_sf"/>
</dbReference>
<dbReference type="EMBL" id="JAOTMY010000001">
    <property type="protein sequence ID" value="MCY3086753.1"/>
    <property type="molecule type" value="Genomic_DNA"/>
</dbReference>
<dbReference type="SUPFAM" id="SSF56349">
    <property type="entry name" value="DNA breaking-rejoining enzymes"/>
    <property type="match status" value="1"/>
</dbReference>
<dbReference type="Proteomes" id="UP000250354">
    <property type="component" value="Chromosome"/>
</dbReference>
<dbReference type="EMBL" id="CP145132">
    <property type="protein sequence ID" value="WWC55017.1"/>
    <property type="molecule type" value="Genomic_DNA"/>
</dbReference>
<dbReference type="RefSeq" id="WP_070559467.1">
    <property type="nucleotide sequence ID" value="NZ_CAJHLJ010000013.1"/>
</dbReference>
<evidence type="ECO:0000256" key="1">
    <source>
        <dbReference type="ARBA" id="ARBA00008857"/>
    </source>
</evidence>
<evidence type="ECO:0000313" key="8">
    <source>
        <dbReference type="Proteomes" id="UP000250354"/>
    </source>
</evidence>
<dbReference type="GO" id="GO:0003677">
    <property type="term" value="F:DNA binding"/>
    <property type="evidence" value="ECO:0007669"/>
    <property type="project" value="UniProtKB-KW"/>
</dbReference>
<dbReference type="AlphaFoldDB" id="A0A1E9PIN9"/>
<feature type="domain" description="Tyr recombinase" evidence="5">
    <location>
        <begin position="170"/>
        <end position="360"/>
    </location>
</feature>
<dbReference type="Pfam" id="PF00589">
    <property type="entry name" value="Phage_integrase"/>
    <property type="match status" value="1"/>
</dbReference>
<dbReference type="Proteomes" id="UP001069047">
    <property type="component" value="Unassembled WGS sequence"/>
</dbReference>
<name>A0A1E9PIN9_9LACT</name>